<sequence>MIRTMTMEDIESVLEIYNDAILNTTALYRTEPETLEEKQRWFLENVKENNPMYIYEENGEVIGFATFKRFYPNEGYKFSMEHSVYVSSKHQGKGVGKQLFQKLIEEAKKRKVRTLIAVIDSENVGSIKLHEQFGFHLVGRLKHIGYKFGKWLDIVHYQLDLYE</sequence>
<keyword evidence="5" id="KW-1185">Reference proteome</keyword>
<dbReference type="GO" id="GO:0016747">
    <property type="term" value="F:acyltransferase activity, transferring groups other than amino-acyl groups"/>
    <property type="evidence" value="ECO:0007669"/>
    <property type="project" value="InterPro"/>
</dbReference>
<organism evidence="4 5">
    <name type="scientific">Peribacillus asahii</name>
    <dbReference type="NCBI Taxonomy" id="228899"/>
    <lineage>
        <taxon>Bacteria</taxon>
        <taxon>Bacillati</taxon>
        <taxon>Bacillota</taxon>
        <taxon>Bacilli</taxon>
        <taxon>Bacillales</taxon>
        <taxon>Bacillaceae</taxon>
        <taxon>Peribacillus</taxon>
    </lineage>
</organism>
<keyword evidence="1 4" id="KW-0808">Transferase</keyword>
<dbReference type="CDD" id="cd04301">
    <property type="entry name" value="NAT_SF"/>
    <property type="match status" value="1"/>
</dbReference>
<feature type="domain" description="N-acetyltransferase" evidence="3">
    <location>
        <begin position="1"/>
        <end position="153"/>
    </location>
</feature>
<dbReference type="InterPro" id="IPR017255">
    <property type="entry name" value="AcTrfase_GNAT_prd"/>
</dbReference>
<dbReference type="PROSITE" id="PS51186">
    <property type="entry name" value="GNAT"/>
    <property type="match status" value="1"/>
</dbReference>
<evidence type="ECO:0000313" key="4">
    <source>
        <dbReference type="EMBL" id="RID81445.1"/>
    </source>
</evidence>
<dbReference type="Gene3D" id="3.40.630.30">
    <property type="match status" value="1"/>
</dbReference>
<dbReference type="Pfam" id="PF00583">
    <property type="entry name" value="Acetyltransf_1"/>
    <property type="match status" value="1"/>
</dbReference>
<dbReference type="PANTHER" id="PTHR43072:SF23">
    <property type="entry name" value="UPF0039 PROTEIN C11D3.02C"/>
    <property type="match status" value="1"/>
</dbReference>
<proteinExistence type="predicted"/>
<dbReference type="InterPro" id="IPR016181">
    <property type="entry name" value="Acyl_CoA_acyltransferase"/>
</dbReference>
<dbReference type="SUPFAM" id="SSF55729">
    <property type="entry name" value="Acyl-CoA N-acyltransferases (Nat)"/>
    <property type="match status" value="1"/>
</dbReference>
<evidence type="ECO:0000259" key="3">
    <source>
        <dbReference type="PROSITE" id="PS51186"/>
    </source>
</evidence>
<protein>
    <submittedName>
        <fullName evidence="4">N-acetyltransferase family protein</fullName>
    </submittedName>
</protein>
<gene>
    <name evidence="4" type="ORF">D1953_20695</name>
</gene>
<dbReference type="RefSeq" id="WP_119119041.1">
    <property type="nucleotide sequence ID" value="NZ_QWVS01000074.1"/>
</dbReference>
<dbReference type="AlphaFoldDB" id="A0A398AUQ3"/>
<dbReference type="Proteomes" id="UP000266016">
    <property type="component" value="Unassembled WGS sequence"/>
</dbReference>
<comment type="caution">
    <text evidence="4">The sequence shown here is derived from an EMBL/GenBank/DDBJ whole genome shotgun (WGS) entry which is preliminary data.</text>
</comment>
<evidence type="ECO:0000256" key="2">
    <source>
        <dbReference type="ARBA" id="ARBA00023315"/>
    </source>
</evidence>
<dbReference type="PIRSF" id="PIRSF037663">
    <property type="entry name" value="Acetyltransf_GNAT_prd"/>
    <property type="match status" value="1"/>
</dbReference>
<evidence type="ECO:0000313" key="5">
    <source>
        <dbReference type="Proteomes" id="UP000266016"/>
    </source>
</evidence>
<reference evidence="4 5" key="1">
    <citation type="submission" date="2018-08" db="EMBL/GenBank/DDBJ databases">
        <title>Bacillus jemisoniae sp. nov., Bacillus chryseoplanitiae sp. nov., Bacillus resnikiae sp. nov., and Bacillus frankliniae sp. nov., isolated from Viking spacecraft and associated surfaces.</title>
        <authorList>
            <person name="Seuylemezian A."/>
            <person name="Vaishampayan P."/>
        </authorList>
    </citation>
    <scope>NUCLEOTIDE SEQUENCE [LARGE SCALE GENOMIC DNA]</scope>
    <source>
        <strain evidence="4 5">MA001</strain>
    </source>
</reference>
<name>A0A398AUQ3_9BACI</name>
<dbReference type="InterPro" id="IPR000182">
    <property type="entry name" value="GNAT_dom"/>
</dbReference>
<dbReference type="PANTHER" id="PTHR43072">
    <property type="entry name" value="N-ACETYLTRANSFERASE"/>
    <property type="match status" value="1"/>
</dbReference>
<evidence type="ECO:0000256" key="1">
    <source>
        <dbReference type="ARBA" id="ARBA00022679"/>
    </source>
</evidence>
<accession>A0A398AUQ3</accession>
<keyword evidence="2" id="KW-0012">Acyltransferase</keyword>
<dbReference type="EMBL" id="QWVS01000074">
    <property type="protein sequence ID" value="RID81445.1"/>
    <property type="molecule type" value="Genomic_DNA"/>
</dbReference>